<dbReference type="PANTHER" id="PTHR34001:SF3">
    <property type="entry name" value="BLL7405 PROTEIN"/>
    <property type="match status" value="1"/>
</dbReference>
<keyword evidence="2 5" id="KW-0732">Signal</keyword>
<gene>
    <name evidence="7" type="ORF">SAMN05421774_106186</name>
</gene>
<evidence type="ECO:0000256" key="5">
    <source>
        <dbReference type="SAM" id="SignalP"/>
    </source>
</evidence>
<evidence type="ECO:0000256" key="4">
    <source>
        <dbReference type="ARBA" id="ARBA00038306"/>
    </source>
</evidence>
<keyword evidence="8" id="KW-1185">Reference proteome</keyword>
<keyword evidence="3" id="KW-0472">Membrane</keyword>
<evidence type="ECO:0000256" key="1">
    <source>
        <dbReference type="ARBA" id="ARBA00004370"/>
    </source>
</evidence>
<feature type="domain" description="Outer membrane protein beta-barrel" evidence="6">
    <location>
        <begin position="36"/>
        <end position="204"/>
    </location>
</feature>
<feature type="signal peptide" evidence="5">
    <location>
        <begin position="1"/>
        <end position="20"/>
    </location>
</feature>
<evidence type="ECO:0000313" key="7">
    <source>
        <dbReference type="EMBL" id="SIT14729.1"/>
    </source>
</evidence>
<protein>
    <submittedName>
        <fullName evidence="7">Opacity protein</fullName>
    </submittedName>
</protein>
<dbReference type="InterPro" id="IPR011250">
    <property type="entry name" value="OMP/PagP_B-barrel"/>
</dbReference>
<dbReference type="InterPro" id="IPR023614">
    <property type="entry name" value="Porin_dom_sf"/>
</dbReference>
<dbReference type="InterPro" id="IPR051692">
    <property type="entry name" value="OMP-like"/>
</dbReference>
<dbReference type="Gene3D" id="2.40.160.10">
    <property type="entry name" value="Porin"/>
    <property type="match status" value="1"/>
</dbReference>
<feature type="chain" id="PRO_5012568876" evidence="5">
    <location>
        <begin position="21"/>
        <end position="204"/>
    </location>
</feature>
<dbReference type="GO" id="GO:0016020">
    <property type="term" value="C:membrane"/>
    <property type="evidence" value="ECO:0007669"/>
    <property type="project" value="UniProtKB-SubCell"/>
</dbReference>
<dbReference type="AlphaFoldDB" id="A0A1N7PWC0"/>
<evidence type="ECO:0000259" key="6">
    <source>
        <dbReference type="Pfam" id="PF13505"/>
    </source>
</evidence>
<dbReference type="OrthoDB" id="268975at2"/>
<proteinExistence type="inferred from homology"/>
<organism evidence="7 8">
    <name type="scientific">Gemmobacter megaterium</name>
    <dbReference type="NCBI Taxonomy" id="1086013"/>
    <lineage>
        <taxon>Bacteria</taxon>
        <taxon>Pseudomonadati</taxon>
        <taxon>Pseudomonadota</taxon>
        <taxon>Alphaproteobacteria</taxon>
        <taxon>Rhodobacterales</taxon>
        <taxon>Paracoccaceae</taxon>
        <taxon>Gemmobacter</taxon>
    </lineage>
</organism>
<dbReference type="Proteomes" id="UP000186141">
    <property type="component" value="Unassembled WGS sequence"/>
</dbReference>
<comment type="subcellular location">
    <subcellularLocation>
        <location evidence="1">Membrane</location>
    </subcellularLocation>
</comment>
<dbReference type="STRING" id="1086013.SAMN05421774_106186"/>
<dbReference type="Pfam" id="PF13505">
    <property type="entry name" value="OMP_b-brl"/>
    <property type="match status" value="1"/>
</dbReference>
<dbReference type="RefSeq" id="WP_076532745.1">
    <property type="nucleotide sequence ID" value="NZ_BMEH01000006.1"/>
</dbReference>
<evidence type="ECO:0000313" key="8">
    <source>
        <dbReference type="Proteomes" id="UP000186141"/>
    </source>
</evidence>
<comment type="similarity">
    <text evidence="4">Belongs to the Omp25/RopB family.</text>
</comment>
<dbReference type="PANTHER" id="PTHR34001">
    <property type="entry name" value="BLL7405 PROTEIN"/>
    <property type="match status" value="1"/>
</dbReference>
<evidence type="ECO:0000256" key="2">
    <source>
        <dbReference type="ARBA" id="ARBA00022729"/>
    </source>
</evidence>
<accession>A0A1N7PWC0</accession>
<dbReference type="EMBL" id="FTOT01000006">
    <property type="protein sequence ID" value="SIT14729.1"/>
    <property type="molecule type" value="Genomic_DNA"/>
</dbReference>
<dbReference type="SUPFAM" id="SSF56925">
    <property type="entry name" value="OMPA-like"/>
    <property type="match status" value="1"/>
</dbReference>
<name>A0A1N7PWC0_9RHOB</name>
<dbReference type="InterPro" id="IPR027385">
    <property type="entry name" value="Beta-barrel_OMP"/>
</dbReference>
<evidence type="ECO:0000256" key="3">
    <source>
        <dbReference type="ARBA" id="ARBA00023136"/>
    </source>
</evidence>
<reference evidence="7 8" key="1">
    <citation type="submission" date="2017-01" db="EMBL/GenBank/DDBJ databases">
        <authorList>
            <person name="Mah S.A."/>
            <person name="Swanson W.J."/>
            <person name="Moy G.W."/>
            <person name="Vacquier V.D."/>
        </authorList>
    </citation>
    <scope>NUCLEOTIDE SEQUENCE [LARGE SCALE GENOMIC DNA]</scope>
    <source>
        <strain evidence="7 8">DSM 26375</strain>
    </source>
</reference>
<sequence length="204" mass="21095">MKNFLLSAAVLTASGAAAYAGGPVAPAPEPVLAPVAQPAPQLSFGNWQGGYVGGNLNWGKNPVSGFLDDPDGASGALRGGYDWQAGRTVMGLGAEYDFGKLKGNNAAGAASSVGKAATVFGRLGYDAGPWLPYAMAGYTWADGQSGGADANLDGYTVGLGVERKFNDRWSGYAEYNYTDFGRVAAFGNSKVETQKVKLGVNFKF</sequence>